<evidence type="ECO:0000256" key="5">
    <source>
        <dbReference type="ARBA" id="ARBA00022723"/>
    </source>
</evidence>
<comment type="function">
    <text evidence="1">Destroys radicals which are normally produced within the cells and which are toxic to biological systems.</text>
</comment>
<dbReference type="InterPro" id="IPR019793">
    <property type="entry name" value="Peroxidases_heam-ligand_BS"/>
</dbReference>
<feature type="transmembrane region" description="Helical" evidence="9">
    <location>
        <begin position="20"/>
        <end position="40"/>
    </location>
</feature>
<dbReference type="PROSITE" id="PS50873">
    <property type="entry name" value="PEROXIDASE_4"/>
    <property type="match status" value="1"/>
</dbReference>
<keyword evidence="4" id="KW-0349">Heme</keyword>
<reference evidence="11 12" key="1">
    <citation type="submission" date="2017-12" db="EMBL/GenBank/DDBJ databases">
        <title>Sequencing, de novo assembly and annotation of complete genome of a new Thraustochytrid species, strain FCC1311.</title>
        <authorList>
            <person name="Sedici K."/>
            <person name="Godart F."/>
            <person name="Aiese Cigliano R."/>
            <person name="Sanseverino W."/>
            <person name="Barakat M."/>
            <person name="Ortet P."/>
            <person name="Marechal E."/>
            <person name="Cagnac O."/>
            <person name="Amato A."/>
        </authorList>
    </citation>
    <scope>NUCLEOTIDE SEQUENCE [LARGE SCALE GENOMIC DNA]</scope>
</reference>
<dbReference type="Gene3D" id="1.10.520.10">
    <property type="match status" value="1"/>
</dbReference>
<dbReference type="GO" id="GO:0034599">
    <property type="term" value="P:cellular response to oxidative stress"/>
    <property type="evidence" value="ECO:0007669"/>
    <property type="project" value="InterPro"/>
</dbReference>
<dbReference type="AlphaFoldDB" id="A0A2R5FZB9"/>
<accession>A0A2R5FZB9</accession>
<dbReference type="FunFam" id="1.10.420.10:FF:000009">
    <property type="entry name" value="Ascorbate peroxidase"/>
    <property type="match status" value="1"/>
</dbReference>
<dbReference type="InParanoid" id="A0A2R5FZB9"/>
<name>A0A2R5FZB9_9STRA</name>
<evidence type="ECO:0000256" key="7">
    <source>
        <dbReference type="ARBA" id="ARBA00023004"/>
    </source>
</evidence>
<keyword evidence="5" id="KW-0479">Metal-binding</keyword>
<evidence type="ECO:0000256" key="6">
    <source>
        <dbReference type="ARBA" id="ARBA00023002"/>
    </source>
</evidence>
<dbReference type="SUPFAM" id="SSF48113">
    <property type="entry name" value="Heme-dependent peroxidases"/>
    <property type="match status" value="1"/>
</dbReference>
<comment type="caution">
    <text evidence="11">The sequence shown here is derived from an EMBL/GenBank/DDBJ whole genome shotgun (WGS) entry which is preliminary data.</text>
</comment>
<dbReference type="GO" id="GO:0020037">
    <property type="term" value="F:heme binding"/>
    <property type="evidence" value="ECO:0007669"/>
    <property type="project" value="InterPro"/>
</dbReference>
<feature type="region of interest" description="Disordered" evidence="8">
    <location>
        <begin position="159"/>
        <end position="189"/>
    </location>
</feature>
<keyword evidence="6" id="KW-0560">Oxidoreductase</keyword>
<dbReference type="SMR" id="A0A2R5FZB9"/>
<dbReference type="PRINTS" id="PR00459">
    <property type="entry name" value="ASPEROXIDASE"/>
</dbReference>
<dbReference type="PROSITE" id="PS00436">
    <property type="entry name" value="PEROXIDASE_2"/>
    <property type="match status" value="1"/>
</dbReference>
<keyword evidence="3 11" id="KW-0575">Peroxidase</keyword>
<evidence type="ECO:0000256" key="8">
    <source>
        <dbReference type="SAM" id="MobiDB-lite"/>
    </source>
</evidence>
<dbReference type="GO" id="GO:0046872">
    <property type="term" value="F:metal ion binding"/>
    <property type="evidence" value="ECO:0007669"/>
    <property type="project" value="UniProtKB-KW"/>
</dbReference>
<dbReference type="CDD" id="cd00691">
    <property type="entry name" value="ascorbate_peroxidase"/>
    <property type="match status" value="1"/>
</dbReference>
<dbReference type="GO" id="GO:0004601">
    <property type="term" value="F:peroxidase activity"/>
    <property type="evidence" value="ECO:0007669"/>
    <property type="project" value="UniProtKB-KW"/>
</dbReference>
<evidence type="ECO:0000256" key="9">
    <source>
        <dbReference type="SAM" id="Phobius"/>
    </source>
</evidence>
<dbReference type="Gene3D" id="1.10.420.10">
    <property type="entry name" value="Peroxidase, domain 2"/>
    <property type="match status" value="1"/>
</dbReference>
<dbReference type="PROSITE" id="PS00435">
    <property type="entry name" value="PEROXIDASE_1"/>
    <property type="match status" value="1"/>
</dbReference>
<keyword evidence="7" id="KW-0408">Iron</keyword>
<dbReference type="Proteomes" id="UP000241890">
    <property type="component" value="Unassembled WGS sequence"/>
</dbReference>
<dbReference type="GO" id="GO:0000302">
    <property type="term" value="P:response to reactive oxygen species"/>
    <property type="evidence" value="ECO:0007669"/>
    <property type="project" value="TreeGrafter"/>
</dbReference>
<dbReference type="Pfam" id="PF00141">
    <property type="entry name" value="peroxidase"/>
    <property type="match status" value="1"/>
</dbReference>
<dbReference type="InterPro" id="IPR019794">
    <property type="entry name" value="Peroxidases_AS"/>
</dbReference>
<dbReference type="InterPro" id="IPR002207">
    <property type="entry name" value="Peroxidase_I"/>
</dbReference>
<comment type="similarity">
    <text evidence="2">Belongs to the peroxidase family. Cytochrome c peroxidase subfamily.</text>
</comment>
<dbReference type="GO" id="GO:0042744">
    <property type="term" value="P:hydrogen peroxide catabolic process"/>
    <property type="evidence" value="ECO:0007669"/>
    <property type="project" value="TreeGrafter"/>
</dbReference>
<feature type="compositionally biased region" description="Basic and acidic residues" evidence="8">
    <location>
        <begin position="179"/>
        <end position="189"/>
    </location>
</feature>
<evidence type="ECO:0000256" key="2">
    <source>
        <dbReference type="ARBA" id="ARBA00005997"/>
    </source>
</evidence>
<protein>
    <submittedName>
        <fullName evidence="11">Cytochrome c peroxidase, mitochondrial</fullName>
    </submittedName>
</protein>
<dbReference type="InterPro" id="IPR010255">
    <property type="entry name" value="Haem_peroxidase_sf"/>
</dbReference>
<dbReference type="PANTHER" id="PTHR31356">
    <property type="entry name" value="THYLAKOID LUMENAL 29 KDA PROTEIN, CHLOROPLASTIC-RELATED"/>
    <property type="match status" value="1"/>
</dbReference>
<dbReference type="InterPro" id="IPR002016">
    <property type="entry name" value="Haem_peroxidase"/>
</dbReference>
<keyword evidence="9" id="KW-0812">Transmembrane</keyword>
<dbReference type="InterPro" id="IPR044831">
    <property type="entry name" value="Ccp1-like"/>
</dbReference>
<evidence type="ECO:0000259" key="10">
    <source>
        <dbReference type="PROSITE" id="PS50873"/>
    </source>
</evidence>
<gene>
    <name evidence="11" type="ORF">FCC1311_002882</name>
</gene>
<proteinExistence type="inferred from homology"/>
<feature type="domain" description="Plant heme peroxidase family profile" evidence="10">
    <location>
        <begin position="119"/>
        <end position="331"/>
    </location>
</feature>
<evidence type="ECO:0000256" key="3">
    <source>
        <dbReference type="ARBA" id="ARBA00022559"/>
    </source>
</evidence>
<dbReference type="PRINTS" id="PR00458">
    <property type="entry name" value="PEROXIDASE"/>
</dbReference>
<keyword evidence="9" id="KW-1133">Transmembrane helix</keyword>
<sequence length="331" mass="36575">MLSHVSRSLRVRAAPNARQISAVPLAVAAAAIGGGGYYYYTTQQEAAPVAPKVDYKKVAEDVADALDDESHDDGSFGPTLVRLGWHSSGTYDKNSNDGGSDGSGMRFAPESKWGANAGLHKARAVMEKIKSKHPEITYSDLWILAATAAIEEMGGPHIPFRAGRTDKTENKCTPLPDGRLPDADGRDHKDAPADHLRDIFYRMGFNDQEIVALAGAHALGRCHTENSGYWGPWTNAPTTFSNEYFRLLLEEKWTPKKKHEGKAWTGPFQYEDPSGKLMMLPTDIALIQDKAMRPFVEKYAKDEEAFFQDFAKAWVKLTENGCKNLTAEPVW</sequence>
<evidence type="ECO:0000256" key="4">
    <source>
        <dbReference type="ARBA" id="ARBA00022617"/>
    </source>
</evidence>
<evidence type="ECO:0000313" key="11">
    <source>
        <dbReference type="EMBL" id="GBG24070.1"/>
    </source>
</evidence>
<dbReference type="FunFam" id="1.10.520.10:FF:000005">
    <property type="entry name" value="Cytochrome c peroxidase"/>
    <property type="match status" value="1"/>
</dbReference>
<dbReference type="EMBL" id="BEYU01000003">
    <property type="protein sequence ID" value="GBG24070.1"/>
    <property type="molecule type" value="Genomic_DNA"/>
</dbReference>
<dbReference type="PANTHER" id="PTHR31356:SF66">
    <property type="entry name" value="CATALASE-PEROXIDASE"/>
    <property type="match status" value="1"/>
</dbReference>
<evidence type="ECO:0000256" key="1">
    <source>
        <dbReference type="ARBA" id="ARBA00003917"/>
    </source>
</evidence>
<evidence type="ECO:0000313" key="12">
    <source>
        <dbReference type="Proteomes" id="UP000241890"/>
    </source>
</evidence>
<organism evidence="11 12">
    <name type="scientific">Hondaea fermentalgiana</name>
    <dbReference type="NCBI Taxonomy" id="2315210"/>
    <lineage>
        <taxon>Eukaryota</taxon>
        <taxon>Sar</taxon>
        <taxon>Stramenopiles</taxon>
        <taxon>Bigyra</taxon>
        <taxon>Labyrinthulomycetes</taxon>
        <taxon>Thraustochytrida</taxon>
        <taxon>Thraustochytriidae</taxon>
        <taxon>Hondaea</taxon>
    </lineage>
</organism>
<keyword evidence="9" id="KW-0472">Membrane</keyword>
<keyword evidence="12" id="KW-1185">Reference proteome</keyword>
<dbReference type="OrthoDB" id="2859658at2759"/>